<feature type="compositionally biased region" description="Polar residues" evidence="1">
    <location>
        <begin position="49"/>
        <end position="60"/>
    </location>
</feature>
<dbReference type="Proteomes" id="UP000287651">
    <property type="component" value="Unassembled WGS sequence"/>
</dbReference>
<dbReference type="EMBL" id="AMZH03015925">
    <property type="protein sequence ID" value="RRT45304.1"/>
    <property type="molecule type" value="Genomic_DNA"/>
</dbReference>
<evidence type="ECO:0000256" key="1">
    <source>
        <dbReference type="SAM" id="MobiDB-lite"/>
    </source>
</evidence>
<sequence length="87" mass="8616">MARPPTGVTGHGLATYKGAASYGQGPLQRGGLLRPAGMVSCSTTLVGAASSQGAVPTASRQGVAASSDSDASHRDGGDDTVRMREEG</sequence>
<comment type="caution">
    <text evidence="2">The sequence shown here is derived from an EMBL/GenBank/DDBJ whole genome shotgun (WGS) entry which is preliminary data.</text>
</comment>
<accession>A0A426Y0R7</accession>
<organism evidence="2 3">
    <name type="scientific">Ensete ventricosum</name>
    <name type="common">Abyssinian banana</name>
    <name type="synonym">Musa ensete</name>
    <dbReference type="NCBI Taxonomy" id="4639"/>
    <lineage>
        <taxon>Eukaryota</taxon>
        <taxon>Viridiplantae</taxon>
        <taxon>Streptophyta</taxon>
        <taxon>Embryophyta</taxon>
        <taxon>Tracheophyta</taxon>
        <taxon>Spermatophyta</taxon>
        <taxon>Magnoliopsida</taxon>
        <taxon>Liliopsida</taxon>
        <taxon>Zingiberales</taxon>
        <taxon>Musaceae</taxon>
        <taxon>Ensete</taxon>
    </lineage>
</organism>
<feature type="region of interest" description="Disordered" evidence="1">
    <location>
        <begin position="49"/>
        <end position="87"/>
    </location>
</feature>
<protein>
    <submittedName>
        <fullName evidence="2">Uncharacterized protein</fullName>
    </submittedName>
</protein>
<name>A0A426Y0R7_ENSVE</name>
<evidence type="ECO:0000313" key="2">
    <source>
        <dbReference type="EMBL" id="RRT45304.1"/>
    </source>
</evidence>
<gene>
    <name evidence="2" type="ORF">B296_00046774</name>
</gene>
<feature type="compositionally biased region" description="Basic and acidic residues" evidence="1">
    <location>
        <begin position="70"/>
        <end position="87"/>
    </location>
</feature>
<evidence type="ECO:0000313" key="3">
    <source>
        <dbReference type="Proteomes" id="UP000287651"/>
    </source>
</evidence>
<dbReference type="AlphaFoldDB" id="A0A426Y0R7"/>
<reference evidence="2 3" key="1">
    <citation type="journal article" date="2014" name="Agronomy (Basel)">
        <title>A Draft Genome Sequence for Ensete ventricosum, the Drought-Tolerant Tree Against Hunger.</title>
        <authorList>
            <person name="Harrison J."/>
            <person name="Moore K.A."/>
            <person name="Paszkiewicz K."/>
            <person name="Jones T."/>
            <person name="Grant M."/>
            <person name="Ambacheew D."/>
            <person name="Muzemil S."/>
            <person name="Studholme D.J."/>
        </authorList>
    </citation>
    <scope>NUCLEOTIDE SEQUENCE [LARGE SCALE GENOMIC DNA]</scope>
</reference>
<proteinExistence type="predicted"/>